<evidence type="ECO:0000313" key="1">
    <source>
        <dbReference type="EMBL" id="EPI15650.1"/>
    </source>
</evidence>
<gene>
    <name evidence="1" type="ORF">D356_00244</name>
</gene>
<dbReference type="EMBL" id="ATIT01000034">
    <property type="protein sequence ID" value="EPI15650.1"/>
    <property type="molecule type" value="Genomic_DNA"/>
</dbReference>
<comment type="caution">
    <text evidence="1">The sequence shown here is derived from an EMBL/GenBank/DDBJ whole genome shotgun (WGS) entry which is preliminary data.</text>
</comment>
<proteinExistence type="predicted"/>
<name>A0AB73ACT2_ENTFC</name>
<reference evidence="1 2" key="1">
    <citation type="submission" date="2013-06" db="EMBL/GenBank/DDBJ databases">
        <authorList>
            <person name="Weinstock G."/>
            <person name="Sodergren E."/>
            <person name="Lobos E.A."/>
            <person name="Fulton L."/>
            <person name="Fulton R."/>
            <person name="Courtney L."/>
            <person name="Fronick C."/>
            <person name="O'Laughlin M."/>
            <person name="Godfrey J."/>
            <person name="Wilson R.M."/>
            <person name="Miner T."/>
            <person name="Farmer C."/>
            <person name="Delehaunty K."/>
            <person name="Cordes M."/>
            <person name="Minx P."/>
            <person name="Tomlinson C."/>
            <person name="Chen J."/>
            <person name="Wollam A."/>
            <person name="Pepin K.H."/>
            <person name="Bhonagiri V."/>
            <person name="Zhang X."/>
            <person name="Warren W."/>
            <person name="Mitreva M."/>
            <person name="Mardis E.R."/>
            <person name="Wilson R.K."/>
        </authorList>
    </citation>
    <scope>NUCLEOTIDE SEQUENCE [LARGE SCALE GENOMIC DNA]</scope>
    <source>
        <strain evidence="1 2">SD2A-2</strain>
    </source>
</reference>
<accession>A0AB73ACT2</accession>
<evidence type="ECO:0000313" key="2">
    <source>
        <dbReference type="Proteomes" id="UP000014622"/>
    </source>
</evidence>
<dbReference type="AlphaFoldDB" id="A0AB73ACT2"/>
<sequence length="116" mass="13544">MDLSSKICIDFEFIGENCYNQSERRSGIFMDHVVLEIDLHLINNIRVIYYVVSNSVEQRVLTNKINGILAKKDVHRFNNGEGSYYSIPVEKIIYTTVKVREDLDTKKAYEPIFTTY</sequence>
<organism evidence="1 2">
    <name type="scientific">Enterococcus faecium SD2A-2</name>
    <dbReference type="NCBI Taxonomy" id="1244154"/>
    <lineage>
        <taxon>Bacteria</taxon>
        <taxon>Bacillati</taxon>
        <taxon>Bacillota</taxon>
        <taxon>Bacilli</taxon>
        <taxon>Lactobacillales</taxon>
        <taxon>Enterococcaceae</taxon>
        <taxon>Enterococcus</taxon>
    </lineage>
</organism>
<protein>
    <submittedName>
        <fullName evidence="1">Uncharacterized protein</fullName>
    </submittedName>
</protein>
<dbReference type="Proteomes" id="UP000014622">
    <property type="component" value="Unassembled WGS sequence"/>
</dbReference>